<dbReference type="PANTHER" id="PTHR33240">
    <property type="entry name" value="OS08G0508500 PROTEIN"/>
    <property type="match status" value="1"/>
</dbReference>
<dbReference type="PANTHER" id="PTHR33240:SF15">
    <property type="entry name" value="GAG-PRO-LIKE PROTEIN"/>
    <property type="match status" value="1"/>
</dbReference>
<reference evidence="1" key="1">
    <citation type="submission" date="2018-05" db="EMBL/GenBank/DDBJ databases">
        <title>Draft genome of Mucuna pruriens seed.</title>
        <authorList>
            <person name="Nnadi N.E."/>
            <person name="Vos R."/>
            <person name="Hasami M.H."/>
            <person name="Devisetty U.K."/>
            <person name="Aguiy J.C."/>
        </authorList>
    </citation>
    <scope>NUCLEOTIDE SEQUENCE [LARGE SCALE GENOMIC DNA]</scope>
    <source>
        <strain evidence="1">JCA_2017</strain>
    </source>
</reference>
<proteinExistence type="predicted"/>
<feature type="non-terminal residue" evidence="1">
    <location>
        <position position="1"/>
    </location>
</feature>
<dbReference type="InterPro" id="IPR021109">
    <property type="entry name" value="Peptidase_aspartic_dom_sf"/>
</dbReference>
<keyword evidence="2" id="KW-1185">Reference proteome</keyword>
<dbReference type="OrthoDB" id="10626671at2759"/>
<accession>A0A371GN17</accession>
<sequence length="134" mass="14882">MDAGVLGCQGHTLKQTLEKLPYDKNKIRNSSTIVRAFDGSHRVVVGEIEIPVQIGPFEFQIHFQVMDIRPAYSCLLGRPWIHAPGAVLSSLHQKLKFIVGDKRVIILGEEDLVVTCPKPVGYTEANEEALKTAF</sequence>
<evidence type="ECO:0000313" key="2">
    <source>
        <dbReference type="Proteomes" id="UP000257109"/>
    </source>
</evidence>
<organism evidence="1 2">
    <name type="scientific">Mucuna pruriens</name>
    <name type="common">Velvet bean</name>
    <name type="synonym">Dolichos pruriens</name>
    <dbReference type="NCBI Taxonomy" id="157652"/>
    <lineage>
        <taxon>Eukaryota</taxon>
        <taxon>Viridiplantae</taxon>
        <taxon>Streptophyta</taxon>
        <taxon>Embryophyta</taxon>
        <taxon>Tracheophyta</taxon>
        <taxon>Spermatophyta</taxon>
        <taxon>Magnoliopsida</taxon>
        <taxon>eudicotyledons</taxon>
        <taxon>Gunneridae</taxon>
        <taxon>Pentapetalae</taxon>
        <taxon>rosids</taxon>
        <taxon>fabids</taxon>
        <taxon>Fabales</taxon>
        <taxon>Fabaceae</taxon>
        <taxon>Papilionoideae</taxon>
        <taxon>50 kb inversion clade</taxon>
        <taxon>NPAAA clade</taxon>
        <taxon>indigoferoid/millettioid clade</taxon>
        <taxon>Phaseoleae</taxon>
        <taxon>Mucuna</taxon>
    </lineage>
</organism>
<name>A0A371GN17_MUCPR</name>
<dbReference type="STRING" id="157652.A0A371GN17"/>
<gene>
    <name evidence="1" type="ORF">CR513_26230</name>
</gene>
<dbReference type="AlphaFoldDB" id="A0A371GN17"/>
<comment type="caution">
    <text evidence="1">The sequence shown here is derived from an EMBL/GenBank/DDBJ whole genome shotgun (WGS) entry which is preliminary data.</text>
</comment>
<protein>
    <submittedName>
        <fullName evidence="1">Uncharacterized protein</fullName>
    </submittedName>
</protein>
<dbReference type="CDD" id="cd00303">
    <property type="entry name" value="retropepsin_like"/>
    <property type="match status" value="1"/>
</dbReference>
<dbReference type="Gene3D" id="2.40.70.10">
    <property type="entry name" value="Acid Proteases"/>
    <property type="match status" value="1"/>
</dbReference>
<dbReference type="Proteomes" id="UP000257109">
    <property type="component" value="Unassembled WGS sequence"/>
</dbReference>
<dbReference type="EMBL" id="QJKJ01005044">
    <property type="protein sequence ID" value="RDX91743.1"/>
    <property type="molecule type" value="Genomic_DNA"/>
</dbReference>
<evidence type="ECO:0000313" key="1">
    <source>
        <dbReference type="EMBL" id="RDX91743.1"/>
    </source>
</evidence>